<dbReference type="InterPro" id="IPR036098">
    <property type="entry name" value="Thymidylate_synthase_ThyX_sf"/>
</dbReference>
<proteinExistence type="predicted"/>
<reference evidence="1 2" key="1">
    <citation type="submission" date="2019-02" db="EMBL/GenBank/DDBJ databases">
        <title>Deep-cultivation of Planctomycetes and their phenomic and genomic characterization uncovers novel biology.</title>
        <authorList>
            <person name="Wiegand S."/>
            <person name="Jogler M."/>
            <person name="Boedeker C."/>
            <person name="Pinto D."/>
            <person name="Vollmers J."/>
            <person name="Rivas-Marin E."/>
            <person name="Kohn T."/>
            <person name="Peeters S.H."/>
            <person name="Heuer A."/>
            <person name="Rast P."/>
            <person name="Oberbeckmann S."/>
            <person name="Bunk B."/>
            <person name="Jeske O."/>
            <person name="Meyerdierks A."/>
            <person name="Storesund J.E."/>
            <person name="Kallscheuer N."/>
            <person name="Luecker S."/>
            <person name="Lage O.M."/>
            <person name="Pohl T."/>
            <person name="Merkel B.J."/>
            <person name="Hornburger P."/>
            <person name="Mueller R.-W."/>
            <person name="Bruemmer F."/>
            <person name="Labrenz M."/>
            <person name="Spormann A.M."/>
            <person name="Op den Camp H."/>
            <person name="Overmann J."/>
            <person name="Amann R."/>
            <person name="Jetten M.S.M."/>
            <person name="Mascher T."/>
            <person name="Medema M.H."/>
            <person name="Devos D.P."/>
            <person name="Kaster A.-K."/>
            <person name="Ovreas L."/>
            <person name="Rohde M."/>
            <person name="Galperin M.Y."/>
            <person name="Jogler C."/>
        </authorList>
    </citation>
    <scope>NUCLEOTIDE SEQUENCE [LARGE SCALE GENOMIC DNA]</scope>
    <source>
        <strain evidence="1 2">Poly30</strain>
    </source>
</reference>
<keyword evidence="1" id="KW-0489">Methyltransferase</keyword>
<dbReference type="GO" id="GO:0070402">
    <property type="term" value="F:NADPH binding"/>
    <property type="evidence" value="ECO:0007669"/>
    <property type="project" value="TreeGrafter"/>
</dbReference>
<dbReference type="Proteomes" id="UP000320390">
    <property type="component" value="Chromosome"/>
</dbReference>
<keyword evidence="1" id="KW-0808">Transferase</keyword>
<dbReference type="PANTHER" id="PTHR34934:SF1">
    <property type="entry name" value="FLAVIN-DEPENDENT THYMIDYLATE SYNTHASE"/>
    <property type="match status" value="1"/>
</dbReference>
<dbReference type="GO" id="GO:0004799">
    <property type="term" value="F:thymidylate synthase activity"/>
    <property type="evidence" value="ECO:0007669"/>
    <property type="project" value="TreeGrafter"/>
</dbReference>
<keyword evidence="2" id="KW-1185">Reference proteome</keyword>
<dbReference type="PROSITE" id="PS51331">
    <property type="entry name" value="THYX"/>
    <property type="match status" value="1"/>
</dbReference>
<name>A0A518EXB2_9BACT</name>
<accession>A0A518EXB2</accession>
<protein>
    <submittedName>
        <fullName evidence="1">Thymidylate synthase ThyX</fullName>
        <ecNumber evidence="1">2.1.1.148</ecNumber>
    </submittedName>
</protein>
<sequence>MTPGGALTYSPTMTTQAIDQPDGAVDALGDGIGFVALVDRMQQDPALKVVNSARISYDKQKDGFDEKDKKLCSFLWEHGHTSPYRHSFYTFHWKAPLFVFRQAFKYQVGSGWRTYEVDGNEVSLEVFDVMFDTDKGCSWNEVSGRYVKWTPEFYVPSTMRANPPHGNKQASVDLPADFDHGGEHAAMLAECHEAFERYEARIERGVAKEIARMLLPQNLYTQAYWTVSLQGVLHFLDQRLKKDAQFEIRAFARGIAELVKDDLERVGAQLDLD</sequence>
<dbReference type="EC" id="2.1.1.148" evidence="1"/>
<dbReference type="InterPro" id="IPR003669">
    <property type="entry name" value="Thymidylate_synthase_ThyX"/>
</dbReference>
<gene>
    <name evidence="1" type="primary">thyX</name>
    <name evidence="1" type="ORF">Poly30_42850</name>
</gene>
<dbReference type="GO" id="GO:0050797">
    <property type="term" value="F:thymidylate synthase (FAD) activity"/>
    <property type="evidence" value="ECO:0007669"/>
    <property type="project" value="UniProtKB-EC"/>
</dbReference>
<organism evidence="1 2">
    <name type="scientific">Saltatorellus ferox</name>
    <dbReference type="NCBI Taxonomy" id="2528018"/>
    <lineage>
        <taxon>Bacteria</taxon>
        <taxon>Pseudomonadati</taxon>
        <taxon>Planctomycetota</taxon>
        <taxon>Planctomycetia</taxon>
        <taxon>Planctomycetia incertae sedis</taxon>
        <taxon>Saltatorellus</taxon>
    </lineage>
</organism>
<dbReference type="Gene3D" id="3.30.1360.170">
    <property type="match status" value="1"/>
</dbReference>
<evidence type="ECO:0000313" key="1">
    <source>
        <dbReference type="EMBL" id="QDV08732.1"/>
    </source>
</evidence>
<dbReference type="OrthoDB" id="9774464at2"/>
<evidence type="ECO:0000313" key="2">
    <source>
        <dbReference type="Proteomes" id="UP000320390"/>
    </source>
</evidence>
<dbReference type="CDD" id="cd20175">
    <property type="entry name" value="ThyX"/>
    <property type="match status" value="1"/>
</dbReference>
<dbReference type="EMBL" id="CP036434">
    <property type="protein sequence ID" value="QDV08732.1"/>
    <property type="molecule type" value="Genomic_DNA"/>
</dbReference>
<dbReference type="Pfam" id="PF02511">
    <property type="entry name" value="Thy1"/>
    <property type="match status" value="1"/>
</dbReference>
<dbReference type="GO" id="GO:0050660">
    <property type="term" value="F:flavin adenine dinucleotide binding"/>
    <property type="evidence" value="ECO:0007669"/>
    <property type="project" value="InterPro"/>
</dbReference>
<dbReference type="AlphaFoldDB" id="A0A518EXB2"/>
<dbReference type="GO" id="GO:0006231">
    <property type="term" value="P:dTMP biosynthetic process"/>
    <property type="evidence" value="ECO:0007669"/>
    <property type="project" value="InterPro"/>
</dbReference>
<dbReference type="PANTHER" id="PTHR34934">
    <property type="entry name" value="FLAVIN-DEPENDENT THYMIDYLATE SYNTHASE"/>
    <property type="match status" value="1"/>
</dbReference>
<dbReference type="SUPFAM" id="SSF69796">
    <property type="entry name" value="Thymidylate synthase-complementing protein Thy1"/>
    <property type="match status" value="2"/>
</dbReference>
<dbReference type="GO" id="GO:0032259">
    <property type="term" value="P:methylation"/>
    <property type="evidence" value="ECO:0007669"/>
    <property type="project" value="UniProtKB-KW"/>
</dbReference>